<dbReference type="PANTHER" id="PTHR10110">
    <property type="entry name" value="SODIUM/HYDROGEN EXCHANGER"/>
    <property type="match status" value="1"/>
</dbReference>
<feature type="compositionally biased region" description="Gly residues" evidence="11">
    <location>
        <begin position="521"/>
        <end position="531"/>
    </location>
</feature>
<comment type="caution">
    <text evidence="10">Lacks conserved residue(s) required for the propagation of feature annotation.</text>
</comment>
<keyword evidence="2 10" id="KW-0813">Transport</keyword>
<dbReference type="PANTHER" id="PTHR10110:SF86">
    <property type="entry name" value="SODIUM_HYDROGEN EXCHANGER 7"/>
    <property type="match status" value="1"/>
</dbReference>
<dbReference type="Pfam" id="PF00999">
    <property type="entry name" value="Na_H_Exchanger"/>
    <property type="match status" value="1"/>
</dbReference>
<keyword evidence="4 10" id="KW-0812">Transmembrane</keyword>
<evidence type="ECO:0000256" key="3">
    <source>
        <dbReference type="ARBA" id="ARBA00022475"/>
    </source>
</evidence>
<feature type="domain" description="Cation/H+ exchanger transmembrane" evidence="12">
    <location>
        <begin position="11"/>
        <end position="403"/>
    </location>
</feature>
<keyword evidence="7 10" id="KW-0406">Ion transport</keyword>
<dbReference type="InterPro" id="IPR038770">
    <property type="entry name" value="Na+/solute_symporter_sf"/>
</dbReference>
<gene>
    <name evidence="13" type="ORF">SAMN05216267_102760</name>
</gene>
<keyword evidence="9 10" id="KW-0739">Sodium transport</keyword>
<name>A0A1H8PY90_9ACTN</name>
<dbReference type="InterPro" id="IPR004705">
    <property type="entry name" value="Cation/H_exchanger_CPA1_bac"/>
</dbReference>
<feature type="transmembrane region" description="Helical" evidence="10">
    <location>
        <begin position="111"/>
        <end position="131"/>
    </location>
</feature>
<dbReference type="GO" id="GO:0005886">
    <property type="term" value="C:plasma membrane"/>
    <property type="evidence" value="ECO:0007669"/>
    <property type="project" value="UniProtKB-SubCell"/>
</dbReference>
<evidence type="ECO:0000259" key="12">
    <source>
        <dbReference type="Pfam" id="PF00999"/>
    </source>
</evidence>
<keyword evidence="6 10" id="KW-0915">Sodium</keyword>
<dbReference type="RefSeq" id="WP_069463400.1">
    <property type="nucleotide sequence ID" value="NZ_FODD01000027.1"/>
</dbReference>
<keyword evidence="5 10" id="KW-1133">Transmembrane helix</keyword>
<feature type="transmembrane region" description="Helical" evidence="10">
    <location>
        <begin position="377"/>
        <end position="394"/>
    </location>
</feature>
<dbReference type="Proteomes" id="UP000181951">
    <property type="component" value="Unassembled WGS sequence"/>
</dbReference>
<proteinExistence type="inferred from homology"/>
<accession>A0A1H8PY90</accession>
<dbReference type="EMBL" id="FODD01000027">
    <property type="protein sequence ID" value="SEO46523.1"/>
    <property type="molecule type" value="Genomic_DNA"/>
</dbReference>
<keyword evidence="8 10" id="KW-0472">Membrane</keyword>
<dbReference type="GO" id="GO:0098719">
    <property type="term" value="P:sodium ion import across plasma membrane"/>
    <property type="evidence" value="ECO:0007669"/>
    <property type="project" value="TreeGrafter"/>
</dbReference>
<evidence type="ECO:0000256" key="11">
    <source>
        <dbReference type="SAM" id="MobiDB-lite"/>
    </source>
</evidence>
<sequence length="548" mass="58067">MRGLEITVILLTAVLTLTWTARRIHASEPVLLLLGGVLIGLVPQFRSVRLPPDLVLLIFLPPLLYAEALTISLRQILANLRTIVTLAVGLVLTTALTVAGTAHAFGMAWPMAFVLGAVLAPTDATAVASVARGMPRSTLTTMRAESLVNDGTALVVFAVAAQIAAGGHSPHWDEAIWRFVFSYAGGLAIGAAGGALVVAVRRRIKDRALESGLSALTPFAVYLPAQLAGASGVLAVVVSGLLISRASPLLVTASSRIQTLAFWDVTTFLLNGSLFVLVGMQLPNAVSGLRSLGLGQACLLAAAVCMAVIVTRLVYIHTVPLVVHAVRGQRDAHPRPFAGRQRLPVAWGGVRGAVSLAAALAVPSFTADGAVLRGRDVIVFTTAAVILGTLLLQGQSLPAVIRWSRLRSDLAEGDEERLARHRVLEVALDELPHQASRLGVPREVVARLERELHEQAQLLGPDNESAHHTEQELRHTLLSAKRTALVALRDARVIDDAVLRRVQETLDTEEMWLERRDAAAHGGGTSGGPRGGSPAPGQKSPRREPVDG</sequence>
<dbReference type="OrthoDB" id="57886at2"/>
<evidence type="ECO:0000256" key="8">
    <source>
        <dbReference type="ARBA" id="ARBA00023136"/>
    </source>
</evidence>
<dbReference type="GO" id="GO:0015385">
    <property type="term" value="F:sodium:proton antiporter activity"/>
    <property type="evidence" value="ECO:0007669"/>
    <property type="project" value="InterPro"/>
</dbReference>
<dbReference type="STRING" id="310780.SAMN05216267_102760"/>
<dbReference type="AlphaFoldDB" id="A0A1H8PY90"/>
<comment type="subcellular location">
    <subcellularLocation>
        <location evidence="1 10">Cell membrane</location>
        <topology evidence="1 10">Multi-pass membrane protein</topology>
    </subcellularLocation>
</comment>
<evidence type="ECO:0000256" key="10">
    <source>
        <dbReference type="RuleBase" id="RU366002"/>
    </source>
</evidence>
<dbReference type="GO" id="GO:0051453">
    <property type="term" value="P:regulation of intracellular pH"/>
    <property type="evidence" value="ECO:0007669"/>
    <property type="project" value="TreeGrafter"/>
</dbReference>
<comment type="similarity">
    <text evidence="10">Belongs to the monovalent cation:proton antiporter 1 (CPA1) transporter (TC 2.A.36) family.</text>
</comment>
<dbReference type="GO" id="GO:0015386">
    <property type="term" value="F:potassium:proton antiporter activity"/>
    <property type="evidence" value="ECO:0007669"/>
    <property type="project" value="TreeGrafter"/>
</dbReference>
<feature type="region of interest" description="Disordered" evidence="11">
    <location>
        <begin position="514"/>
        <end position="548"/>
    </location>
</feature>
<feature type="transmembrane region" description="Helical" evidence="10">
    <location>
        <begin position="219"/>
        <end position="241"/>
    </location>
</feature>
<feature type="transmembrane region" description="Helical" evidence="10">
    <location>
        <begin position="261"/>
        <end position="280"/>
    </location>
</feature>
<dbReference type="InterPro" id="IPR006153">
    <property type="entry name" value="Cation/H_exchanger_TM"/>
</dbReference>
<dbReference type="NCBIfam" id="TIGR00831">
    <property type="entry name" value="a_cpa1"/>
    <property type="match status" value="1"/>
</dbReference>
<keyword evidence="10" id="KW-0050">Antiport</keyword>
<feature type="transmembrane region" description="Helical" evidence="10">
    <location>
        <begin position="50"/>
        <end position="71"/>
    </location>
</feature>
<evidence type="ECO:0000256" key="6">
    <source>
        <dbReference type="ARBA" id="ARBA00023053"/>
    </source>
</evidence>
<feature type="transmembrane region" description="Helical" evidence="10">
    <location>
        <begin position="83"/>
        <end position="105"/>
    </location>
</feature>
<evidence type="ECO:0000313" key="13">
    <source>
        <dbReference type="EMBL" id="SEO46523.1"/>
    </source>
</evidence>
<evidence type="ECO:0000313" key="14">
    <source>
        <dbReference type="Proteomes" id="UP000181951"/>
    </source>
</evidence>
<feature type="transmembrane region" description="Helical" evidence="10">
    <location>
        <begin position="151"/>
        <end position="169"/>
    </location>
</feature>
<organism evidence="13 14">
    <name type="scientific">Actinacidiphila rubida</name>
    <dbReference type="NCBI Taxonomy" id="310780"/>
    <lineage>
        <taxon>Bacteria</taxon>
        <taxon>Bacillati</taxon>
        <taxon>Actinomycetota</taxon>
        <taxon>Actinomycetes</taxon>
        <taxon>Kitasatosporales</taxon>
        <taxon>Streptomycetaceae</taxon>
        <taxon>Actinacidiphila</taxon>
    </lineage>
</organism>
<feature type="transmembrane region" description="Helical" evidence="10">
    <location>
        <begin position="345"/>
        <end position="365"/>
    </location>
</feature>
<protein>
    <submittedName>
        <fullName evidence="13">Sodium/proton antiporter, CPA1 family</fullName>
    </submittedName>
</protein>
<feature type="transmembrane region" description="Helical" evidence="10">
    <location>
        <begin position="175"/>
        <end position="198"/>
    </location>
</feature>
<evidence type="ECO:0000256" key="1">
    <source>
        <dbReference type="ARBA" id="ARBA00004651"/>
    </source>
</evidence>
<evidence type="ECO:0000256" key="5">
    <source>
        <dbReference type="ARBA" id="ARBA00022989"/>
    </source>
</evidence>
<evidence type="ECO:0000256" key="7">
    <source>
        <dbReference type="ARBA" id="ARBA00023065"/>
    </source>
</evidence>
<evidence type="ECO:0000256" key="2">
    <source>
        <dbReference type="ARBA" id="ARBA00022448"/>
    </source>
</evidence>
<keyword evidence="14" id="KW-1185">Reference proteome</keyword>
<dbReference type="InterPro" id="IPR018422">
    <property type="entry name" value="Cation/H_exchanger_CPA1"/>
</dbReference>
<evidence type="ECO:0000256" key="9">
    <source>
        <dbReference type="ARBA" id="ARBA00023201"/>
    </source>
</evidence>
<keyword evidence="3 10" id="KW-1003">Cell membrane</keyword>
<reference evidence="13 14" key="1">
    <citation type="submission" date="2016-10" db="EMBL/GenBank/DDBJ databases">
        <authorList>
            <person name="de Groot N.N."/>
        </authorList>
    </citation>
    <scope>NUCLEOTIDE SEQUENCE [LARGE SCALE GENOMIC DNA]</scope>
    <source>
        <strain evidence="13 14">CGMCC 4.2026</strain>
    </source>
</reference>
<evidence type="ECO:0000256" key="4">
    <source>
        <dbReference type="ARBA" id="ARBA00022692"/>
    </source>
</evidence>
<dbReference type="Gene3D" id="1.20.1530.20">
    <property type="match status" value="1"/>
</dbReference>
<feature type="transmembrane region" description="Helical" evidence="10">
    <location>
        <begin position="292"/>
        <end position="315"/>
    </location>
</feature>
<comment type="function">
    <text evidence="10">Na(+)/H(+) antiporter that extrudes sodium in exchange for external protons.</text>
</comment>